<organism evidence="2 3">
    <name type="scientific">Tanacetum coccineum</name>
    <dbReference type="NCBI Taxonomy" id="301880"/>
    <lineage>
        <taxon>Eukaryota</taxon>
        <taxon>Viridiplantae</taxon>
        <taxon>Streptophyta</taxon>
        <taxon>Embryophyta</taxon>
        <taxon>Tracheophyta</taxon>
        <taxon>Spermatophyta</taxon>
        <taxon>Magnoliopsida</taxon>
        <taxon>eudicotyledons</taxon>
        <taxon>Gunneridae</taxon>
        <taxon>Pentapetalae</taxon>
        <taxon>asterids</taxon>
        <taxon>campanulids</taxon>
        <taxon>Asterales</taxon>
        <taxon>Asteraceae</taxon>
        <taxon>Asteroideae</taxon>
        <taxon>Anthemideae</taxon>
        <taxon>Anthemidinae</taxon>
        <taxon>Tanacetum</taxon>
    </lineage>
</organism>
<feature type="domain" description="Integrase catalytic" evidence="1">
    <location>
        <begin position="279"/>
        <end position="369"/>
    </location>
</feature>
<dbReference type="Gene3D" id="3.30.420.10">
    <property type="entry name" value="Ribonuclease H-like superfamily/Ribonuclease H"/>
    <property type="match status" value="1"/>
</dbReference>
<dbReference type="GO" id="GO:0003964">
    <property type="term" value="F:RNA-directed DNA polymerase activity"/>
    <property type="evidence" value="ECO:0007669"/>
    <property type="project" value="UniProtKB-KW"/>
</dbReference>
<evidence type="ECO:0000313" key="2">
    <source>
        <dbReference type="EMBL" id="GJS70925.1"/>
    </source>
</evidence>
<evidence type="ECO:0000313" key="3">
    <source>
        <dbReference type="Proteomes" id="UP001151760"/>
    </source>
</evidence>
<evidence type="ECO:0000259" key="1">
    <source>
        <dbReference type="PROSITE" id="PS50994"/>
    </source>
</evidence>
<dbReference type="SUPFAM" id="SSF53098">
    <property type="entry name" value="Ribonuclease H-like"/>
    <property type="match status" value="1"/>
</dbReference>
<reference evidence="2" key="2">
    <citation type="submission" date="2022-01" db="EMBL/GenBank/DDBJ databases">
        <authorList>
            <person name="Yamashiro T."/>
            <person name="Shiraishi A."/>
            <person name="Satake H."/>
            <person name="Nakayama K."/>
        </authorList>
    </citation>
    <scope>NUCLEOTIDE SEQUENCE</scope>
</reference>
<dbReference type="InterPro" id="IPR012337">
    <property type="entry name" value="RNaseH-like_sf"/>
</dbReference>
<dbReference type="InterPro" id="IPR052160">
    <property type="entry name" value="Gypsy_RT_Integrase-like"/>
</dbReference>
<keyword evidence="3" id="KW-1185">Reference proteome</keyword>
<dbReference type="PROSITE" id="PS50994">
    <property type="entry name" value="INTEGRASE"/>
    <property type="match status" value="1"/>
</dbReference>
<dbReference type="Pfam" id="PF17921">
    <property type="entry name" value="Integrase_H2C2"/>
    <property type="match status" value="1"/>
</dbReference>
<protein>
    <submittedName>
        <fullName evidence="2">Reverse transcriptase domain-containing protein</fullName>
    </submittedName>
</protein>
<dbReference type="Gene3D" id="1.10.340.70">
    <property type="match status" value="1"/>
</dbReference>
<keyword evidence="2" id="KW-0695">RNA-directed DNA polymerase</keyword>
<reference evidence="2" key="1">
    <citation type="journal article" date="2022" name="Int. J. Mol. Sci.">
        <title>Draft Genome of Tanacetum Coccineum: Genomic Comparison of Closely Related Tanacetum-Family Plants.</title>
        <authorList>
            <person name="Yamashiro T."/>
            <person name="Shiraishi A."/>
            <person name="Nakayama K."/>
            <person name="Satake H."/>
        </authorList>
    </citation>
    <scope>NUCLEOTIDE SEQUENCE</scope>
</reference>
<dbReference type="Pfam" id="PF00665">
    <property type="entry name" value="rve"/>
    <property type="match status" value="1"/>
</dbReference>
<dbReference type="Proteomes" id="UP001151760">
    <property type="component" value="Unassembled WGS sequence"/>
</dbReference>
<proteinExistence type="predicted"/>
<dbReference type="InterPro" id="IPR036397">
    <property type="entry name" value="RNaseH_sf"/>
</dbReference>
<comment type="caution">
    <text evidence="2">The sequence shown here is derived from an EMBL/GenBank/DDBJ whole genome shotgun (WGS) entry which is preliminary data.</text>
</comment>
<name>A0ABQ4Y0P9_9ASTR</name>
<dbReference type="PANTHER" id="PTHR47266">
    <property type="entry name" value="ENDONUCLEASE-RELATED"/>
    <property type="match status" value="1"/>
</dbReference>
<gene>
    <name evidence="2" type="ORF">Tco_0703766</name>
</gene>
<keyword evidence="2" id="KW-0808">Transferase</keyword>
<keyword evidence="2" id="KW-0548">Nucleotidyltransferase</keyword>
<sequence>MRKLTMEKILAKFIDEGRREHEEMEIFIKEFRTTNELLLKTQSNLLTELKIEVNELSKVMSNVLILKNEVKGVTTRGGKMTFEAARSKEINEQEVQEKPNDIGVENKSLSIPERTTQPLVKPQQSSIPYPNRACTETMNERCSAVLLNELPLKEKDIGSHTTPCQVLEKHKETEDLAADHSSRIENPYMEVLSEREITDEFSNEHLMVLKSKSSNNEPCKTFEILAHCHSGPTGGHHSANVTAKKVYESGFYCPSVFKDANEYVRRCDACQRSGNISSRNEMPQNNIQVCEVFDVYRLDFMGPFSESRGNKYILVVVDYVSKWVEAQALPTNDARVVVKFLRHLFARFGVPKALISDRGTHFCNSQLEKSFTKIWTAYKTPTGCTPFRLVYGKACHLPLEIEHKAHWALKQCNMDLMLANGSRLMQLNELVELRDGAYENNRIYKERTKKWNDARLRGDKDFKKSRTRTGLASTVEEILRRFPYGVSLGLGYGVLTTCIDLAVRKSTIWYILKKTRVELIRAF</sequence>
<dbReference type="EMBL" id="BQNB010009967">
    <property type="protein sequence ID" value="GJS70925.1"/>
    <property type="molecule type" value="Genomic_DNA"/>
</dbReference>
<dbReference type="InterPro" id="IPR041588">
    <property type="entry name" value="Integrase_H2C2"/>
</dbReference>
<dbReference type="InterPro" id="IPR001584">
    <property type="entry name" value="Integrase_cat-core"/>
</dbReference>
<accession>A0ABQ4Y0P9</accession>